<dbReference type="InterPro" id="IPR052020">
    <property type="entry name" value="Cyclic_di-GMP/3'3'-cGAMP_PDE"/>
</dbReference>
<dbReference type="Gene3D" id="3.30.450.40">
    <property type="match status" value="1"/>
</dbReference>
<protein>
    <submittedName>
        <fullName evidence="3">HD domain-containing protein</fullName>
    </submittedName>
</protein>
<dbReference type="SUPFAM" id="SSF55781">
    <property type="entry name" value="GAF domain-like"/>
    <property type="match status" value="1"/>
</dbReference>
<dbReference type="SMART" id="SM00065">
    <property type="entry name" value="GAF"/>
    <property type="match status" value="1"/>
</dbReference>
<sequence length="349" mass="38645">MQTQSDPAQELIGLVQRLSLARSLPEIQSIVRTGARRLTGADGATFVLRDGDKCFYADEDAIEPLWKGQRFPLGQCISGWAMNNRRSVAIEDIYVDERIPHAAYRPTFVKSLAMVPIRTLDPVGAIGNYWADMRRPSDHELDLLQALADSTAVAIENVQVYEQLDAARTETLQCLARAAEYRDGATYEHTERVADLAARIASELGWEPHRVALLRLAAPLHDIGKLAISDAVLLKPGRLSEQEFEQVKGHAEAGASILDGAHSDVLRMGRAIARSHHEWWDGTGYPYELSGTAIPEAGRIVALADVYDALTSPRPYKDAWTPERARDEIVALRGRQFDPDVVDAFLRLG</sequence>
<dbReference type="InterPro" id="IPR006675">
    <property type="entry name" value="HDIG_dom"/>
</dbReference>
<dbReference type="NCBIfam" id="TIGR00277">
    <property type="entry name" value="HDIG"/>
    <property type="match status" value="1"/>
</dbReference>
<dbReference type="InterPro" id="IPR003607">
    <property type="entry name" value="HD/PDEase_dom"/>
</dbReference>
<evidence type="ECO:0000313" key="3">
    <source>
        <dbReference type="EMBL" id="MDA0138444.1"/>
    </source>
</evidence>
<dbReference type="Pfam" id="PF13185">
    <property type="entry name" value="GAF_2"/>
    <property type="match status" value="1"/>
</dbReference>
<dbReference type="InterPro" id="IPR003018">
    <property type="entry name" value="GAF"/>
</dbReference>
<feature type="domain" description="HD" evidence="1">
    <location>
        <begin position="186"/>
        <end position="310"/>
    </location>
</feature>
<dbReference type="PROSITE" id="PS51832">
    <property type="entry name" value="HD_GYP"/>
    <property type="match status" value="1"/>
</dbReference>
<feature type="domain" description="HD-GYP" evidence="2">
    <location>
        <begin position="164"/>
        <end position="349"/>
    </location>
</feature>
<evidence type="ECO:0000259" key="1">
    <source>
        <dbReference type="PROSITE" id="PS51831"/>
    </source>
</evidence>
<dbReference type="SMART" id="SM00471">
    <property type="entry name" value="HDc"/>
    <property type="match status" value="1"/>
</dbReference>
<dbReference type="InterPro" id="IPR029016">
    <property type="entry name" value="GAF-like_dom_sf"/>
</dbReference>
<dbReference type="Pfam" id="PF13487">
    <property type="entry name" value="HD_5"/>
    <property type="match status" value="1"/>
</dbReference>
<comment type="caution">
    <text evidence="3">The sequence shown here is derived from an EMBL/GenBank/DDBJ whole genome shotgun (WGS) entry which is preliminary data.</text>
</comment>
<proteinExistence type="predicted"/>
<name>A0ABT4RIS9_9ACTN</name>
<dbReference type="InterPro" id="IPR006674">
    <property type="entry name" value="HD_domain"/>
</dbReference>
<dbReference type="EMBL" id="JAPCID010000016">
    <property type="protein sequence ID" value="MDA0138444.1"/>
    <property type="molecule type" value="Genomic_DNA"/>
</dbReference>
<reference evidence="3" key="1">
    <citation type="submission" date="2022-10" db="EMBL/GenBank/DDBJ databases">
        <title>The WGS of Solirubrobacter sp. CPCC 204708.</title>
        <authorList>
            <person name="Jiang Z."/>
        </authorList>
    </citation>
    <scope>NUCLEOTIDE SEQUENCE</scope>
    <source>
        <strain evidence="3">CPCC 204708</strain>
    </source>
</reference>
<dbReference type="SUPFAM" id="SSF109604">
    <property type="entry name" value="HD-domain/PDEase-like"/>
    <property type="match status" value="1"/>
</dbReference>
<dbReference type="InterPro" id="IPR037522">
    <property type="entry name" value="HD_GYP_dom"/>
</dbReference>
<evidence type="ECO:0000259" key="2">
    <source>
        <dbReference type="PROSITE" id="PS51832"/>
    </source>
</evidence>
<dbReference type="PANTHER" id="PTHR45228">
    <property type="entry name" value="CYCLIC DI-GMP PHOSPHODIESTERASE TM_0186-RELATED"/>
    <property type="match status" value="1"/>
</dbReference>
<dbReference type="PANTHER" id="PTHR45228:SF8">
    <property type="entry name" value="TWO-COMPONENT RESPONSE REGULATOR-RELATED"/>
    <property type="match status" value="1"/>
</dbReference>
<dbReference type="Proteomes" id="UP001147700">
    <property type="component" value="Unassembled WGS sequence"/>
</dbReference>
<dbReference type="CDD" id="cd00077">
    <property type="entry name" value="HDc"/>
    <property type="match status" value="1"/>
</dbReference>
<dbReference type="RefSeq" id="WP_202958453.1">
    <property type="nucleotide sequence ID" value="NZ_JAPCID010000016.1"/>
</dbReference>
<accession>A0ABT4RIS9</accession>
<gene>
    <name evidence="3" type="ORF">OJ962_13155</name>
</gene>
<dbReference type="PROSITE" id="PS51831">
    <property type="entry name" value="HD"/>
    <property type="match status" value="1"/>
</dbReference>
<keyword evidence="4" id="KW-1185">Reference proteome</keyword>
<evidence type="ECO:0000313" key="4">
    <source>
        <dbReference type="Proteomes" id="UP001147700"/>
    </source>
</evidence>
<dbReference type="Gene3D" id="1.10.3210.10">
    <property type="entry name" value="Hypothetical protein af1432"/>
    <property type="match status" value="1"/>
</dbReference>
<organism evidence="3 4">
    <name type="scientific">Solirubrobacter deserti</name>
    <dbReference type="NCBI Taxonomy" id="2282478"/>
    <lineage>
        <taxon>Bacteria</taxon>
        <taxon>Bacillati</taxon>
        <taxon>Actinomycetota</taxon>
        <taxon>Thermoleophilia</taxon>
        <taxon>Solirubrobacterales</taxon>
        <taxon>Solirubrobacteraceae</taxon>
        <taxon>Solirubrobacter</taxon>
    </lineage>
</organism>